<keyword evidence="3" id="KW-0547">Nucleotide-binding</keyword>
<accession>J9FJT5</accession>
<dbReference type="InterPro" id="IPR003593">
    <property type="entry name" value="AAA+_ATPase"/>
</dbReference>
<sequence>MNTPLLTLNQITAGYENKIVLKNVNLTINEGDFILICGPNGGGKTTLLRTLAQLLSPQTGTIRRKPNCIVGYLPQYRGIDRTFPINVRETLLSGLNCRKATWQRFTDQHQQEVDKFLNLFDLTALQDKPISALSGGQWQRTLLARSLVGNPDLWLLDEPDTHLDAKGQTYLHELLKTEREKRAIIVVTHFPQTLAQIAHCRTWYVNEQMVQEDVSRNYNK</sequence>
<evidence type="ECO:0000256" key="3">
    <source>
        <dbReference type="ARBA" id="ARBA00022741"/>
    </source>
</evidence>
<dbReference type="SMART" id="SM00382">
    <property type="entry name" value="AAA"/>
    <property type="match status" value="1"/>
</dbReference>
<keyword evidence="4 6" id="KW-0067">ATP-binding</keyword>
<evidence type="ECO:0000256" key="1">
    <source>
        <dbReference type="ARBA" id="ARBA00005417"/>
    </source>
</evidence>
<comment type="caution">
    <text evidence="6">The sequence shown here is derived from an EMBL/GenBank/DDBJ whole genome shotgun (WGS) entry which is preliminary data.</text>
</comment>
<gene>
    <name evidence="6" type="ORF">EVA_17212</name>
</gene>
<dbReference type="InterPro" id="IPR027417">
    <property type="entry name" value="P-loop_NTPase"/>
</dbReference>
<reference evidence="6" key="1">
    <citation type="journal article" date="2012" name="PLoS ONE">
        <title>Gene sets for utilization of primary and secondary nutrition supplies in the distal gut of endangered iberian lynx.</title>
        <authorList>
            <person name="Alcaide M."/>
            <person name="Messina E."/>
            <person name="Richter M."/>
            <person name="Bargiela R."/>
            <person name="Peplies J."/>
            <person name="Huws S.A."/>
            <person name="Newbold C.J."/>
            <person name="Golyshin P.N."/>
            <person name="Simon M.A."/>
            <person name="Lopez G."/>
            <person name="Yakimov M.M."/>
            <person name="Ferrer M."/>
        </authorList>
    </citation>
    <scope>NUCLEOTIDE SEQUENCE</scope>
</reference>
<dbReference type="PROSITE" id="PS50893">
    <property type="entry name" value="ABC_TRANSPORTER_2"/>
    <property type="match status" value="1"/>
</dbReference>
<dbReference type="InterPro" id="IPR050153">
    <property type="entry name" value="Metal_Ion_Import_ABC"/>
</dbReference>
<dbReference type="GO" id="GO:0016887">
    <property type="term" value="F:ATP hydrolysis activity"/>
    <property type="evidence" value="ECO:0007669"/>
    <property type="project" value="InterPro"/>
</dbReference>
<protein>
    <submittedName>
        <fullName evidence="6">ABC transporter, ATP-binding protein</fullName>
    </submittedName>
</protein>
<keyword evidence="2" id="KW-0813">Transport</keyword>
<proteinExistence type="inferred from homology"/>
<dbReference type="AlphaFoldDB" id="J9FJT5"/>
<dbReference type="GO" id="GO:0005524">
    <property type="term" value="F:ATP binding"/>
    <property type="evidence" value="ECO:0007669"/>
    <property type="project" value="UniProtKB-KW"/>
</dbReference>
<dbReference type="Gene3D" id="3.40.50.300">
    <property type="entry name" value="P-loop containing nucleotide triphosphate hydrolases"/>
    <property type="match status" value="1"/>
</dbReference>
<evidence type="ECO:0000313" key="6">
    <source>
        <dbReference type="EMBL" id="EJW94678.1"/>
    </source>
</evidence>
<organism evidence="6">
    <name type="scientific">gut metagenome</name>
    <dbReference type="NCBI Taxonomy" id="749906"/>
    <lineage>
        <taxon>unclassified sequences</taxon>
        <taxon>metagenomes</taxon>
        <taxon>organismal metagenomes</taxon>
    </lineage>
</organism>
<comment type="similarity">
    <text evidence="1">Belongs to the ABC transporter superfamily.</text>
</comment>
<dbReference type="PANTHER" id="PTHR42734:SF17">
    <property type="entry name" value="METAL TRANSPORT SYSTEM ATP-BINDING PROTEIN TM_0124-RELATED"/>
    <property type="match status" value="1"/>
</dbReference>
<dbReference type="Pfam" id="PF00005">
    <property type="entry name" value="ABC_tran"/>
    <property type="match status" value="1"/>
</dbReference>
<dbReference type="InterPro" id="IPR003439">
    <property type="entry name" value="ABC_transporter-like_ATP-bd"/>
</dbReference>
<name>J9FJT5_9ZZZZ</name>
<feature type="domain" description="ABC transporter" evidence="5">
    <location>
        <begin position="6"/>
        <end position="220"/>
    </location>
</feature>
<evidence type="ECO:0000256" key="2">
    <source>
        <dbReference type="ARBA" id="ARBA00022448"/>
    </source>
</evidence>
<dbReference type="EMBL" id="AMCI01006241">
    <property type="protein sequence ID" value="EJW94678.1"/>
    <property type="molecule type" value="Genomic_DNA"/>
</dbReference>
<dbReference type="SUPFAM" id="SSF52540">
    <property type="entry name" value="P-loop containing nucleoside triphosphate hydrolases"/>
    <property type="match status" value="1"/>
</dbReference>
<dbReference type="PANTHER" id="PTHR42734">
    <property type="entry name" value="METAL TRANSPORT SYSTEM ATP-BINDING PROTEIN TM_0124-RELATED"/>
    <property type="match status" value="1"/>
</dbReference>
<evidence type="ECO:0000259" key="5">
    <source>
        <dbReference type="PROSITE" id="PS50893"/>
    </source>
</evidence>
<evidence type="ECO:0000256" key="4">
    <source>
        <dbReference type="ARBA" id="ARBA00022840"/>
    </source>
</evidence>